<evidence type="ECO:0000259" key="9">
    <source>
        <dbReference type="SMART" id="SM00359"/>
    </source>
</evidence>
<dbReference type="Gene3D" id="3.40.50.150">
    <property type="entry name" value="Vaccinia Virus protein VP39"/>
    <property type="match status" value="1"/>
</dbReference>
<dbReference type="PANTHER" id="PTHR42873">
    <property type="entry name" value="RIBOSOMAL RNA LARGE SUBUNIT METHYLTRANSFERASE"/>
    <property type="match status" value="1"/>
</dbReference>
<keyword evidence="3" id="KW-0698">rRNA processing</keyword>
<dbReference type="SUPFAM" id="SSF88697">
    <property type="entry name" value="PUA domain-like"/>
    <property type="match status" value="1"/>
</dbReference>
<evidence type="ECO:0000256" key="8">
    <source>
        <dbReference type="ARBA" id="ARBA00038091"/>
    </source>
</evidence>
<evidence type="ECO:0000313" key="11">
    <source>
        <dbReference type="Proteomes" id="UP000023541"/>
    </source>
</evidence>
<keyword evidence="7" id="KW-0694">RNA-binding</keyword>
<comment type="similarity">
    <text evidence="8">Belongs to the methyltransferase superfamily. RlmI family.</text>
</comment>
<dbReference type="eggNOG" id="COG1092">
    <property type="taxonomic scope" value="Bacteria"/>
</dbReference>
<gene>
    <name evidence="10" type="ORF">ATO12_01865</name>
</gene>
<name>A0A023C027_9FLAO</name>
<dbReference type="InterPro" id="IPR029063">
    <property type="entry name" value="SAM-dependent_MTases_sf"/>
</dbReference>
<evidence type="ECO:0000256" key="7">
    <source>
        <dbReference type="ARBA" id="ARBA00022884"/>
    </source>
</evidence>
<evidence type="ECO:0000256" key="1">
    <source>
        <dbReference type="ARBA" id="ARBA00004496"/>
    </source>
</evidence>
<dbReference type="Pfam" id="PF10672">
    <property type="entry name" value="Methyltrans_SAM"/>
    <property type="match status" value="1"/>
</dbReference>
<dbReference type="InterPro" id="IPR019614">
    <property type="entry name" value="SAM-dep_methyl-trfase"/>
</dbReference>
<keyword evidence="5 10" id="KW-0808">Transferase</keyword>
<dbReference type="CDD" id="cd11572">
    <property type="entry name" value="RlmI_M_like"/>
    <property type="match status" value="1"/>
</dbReference>
<keyword evidence="2" id="KW-0963">Cytoplasm</keyword>
<dbReference type="SUPFAM" id="SSF53335">
    <property type="entry name" value="S-adenosyl-L-methionine-dependent methyltransferases"/>
    <property type="match status" value="1"/>
</dbReference>
<accession>A0A023C027</accession>
<dbReference type="STRING" id="1317122.ATO12_01865"/>
<evidence type="ECO:0000256" key="4">
    <source>
        <dbReference type="ARBA" id="ARBA00022603"/>
    </source>
</evidence>
<comment type="caution">
    <text evidence="10">The sequence shown here is derived from an EMBL/GenBank/DDBJ whole genome shotgun (WGS) entry which is preliminary data.</text>
</comment>
<comment type="subcellular location">
    <subcellularLocation>
        <location evidence="1">Cytoplasm</location>
    </subcellularLocation>
</comment>
<evidence type="ECO:0000256" key="2">
    <source>
        <dbReference type="ARBA" id="ARBA00022490"/>
    </source>
</evidence>
<dbReference type="Gene3D" id="3.30.750.80">
    <property type="entry name" value="RNA methyltransferase domain (HRMD) like"/>
    <property type="match status" value="1"/>
</dbReference>
<dbReference type="GO" id="GO:0006364">
    <property type="term" value="P:rRNA processing"/>
    <property type="evidence" value="ECO:0007669"/>
    <property type="project" value="UniProtKB-KW"/>
</dbReference>
<dbReference type="PANTHER" id="PTHR42873:SF1">
    <property type="entry name" value="S-ADENOSYLMETHIONINE-DEPENDENT METHYLTRANSFERASE DOMAIN-CONTAINING PROTEIN"/>
    <property type="match status" value="1"/>
</dbReference>
<proteinExistence type="inferred from homology"/>
<evidence type="ECO:0000256" key="5">
    <source>
        <dbReference type="ARBA" id="ARBA00022679"/>
    </source>
</evidence>
<organism evidence="10 11">
    <name type="scientific">Aquimarina atlantica</name>
    <dbReference type="NCBI Taxonomy" id="1317122"/>
    <lineage>
        <taxon>Bacteria</taxon>
        <taxon>Pseudomonadati</taxon>
        <taxon>Bacteroidota</taxon>
        <taxon>Flavobacteriia</taxon>
        <taxon>Flavobacteriales</taxon>
        <taxon>Flavobacteriaceae</taxon>
        <taxon>Aquimarina</taxon>
    </lineage>
</organism>
<feature type="domain" description="PUA" evidence="9">
    <location>
        <begin position="15"/>
        <end position="101"/>
    </location>
</feature>
<dbReference type="InterPro" id="IPR036974">
    <property type="entry name" value="PUA_sf"/>
</dbReference>
<keyword evidence="4 10" id="KW-0489">Methyltransferase</keyword>
<dbReference type="InterPro" id="IPR041532">
    <property type="entry name" value="RlmI-like_PUA"/>
</dbReference>
<dbReference type="GO" id="GO:0008168">
    <property type="term" value="F:methyltransferase activity"/>
    <property type="evidence" value="ECO:0007669"/>
    <property type="project" value="UniProtKB-KW"/>
</dbReference>
<dbReference type="Gene3D" id="2.30.130.10">
    <property type="entry name" value="PUA domain"/>
    <property type="match status" value="1"/>
</dbReference>
<evidence type="ECO:0000256" key="6">
    <source>
        <dbReference type="ARBA" id="ARBA00022691"/>
    </source>
</evidence>
<keyword evidence="6" id="KW-0949">S-adenosyl-L-methionine</keyword>
<dbReference type="AlphaFoldDB" id="A0A023C027"/>
<dbReference type="SMART" id="SM00359">
    <property type="entry name" value="PUA"/>
    <property type="match status" value="1"/>
</dbReference>
<dbReference type="GO" id="GO:0032259">
    <property type="term" value="P:methylation"/>
    <property type="evidence" value="ECO:0007669"/>
    <property type="project" value="UniProtKB-KW"/>
</dbReference>
<protein>
    <submittedName>
        <fullName evidence="10">SAM-dependent methyltransferase</fullName>
    </submittedName>
</protein>
<evidence type="ECO:0000313" key="10">
    <source>
        <dbReference type="EMBL" id="EZH75554.1"/>
    </source>
</evidence>
<dbReference type="InterPro" id="IPR015947">
    <property type="entry name" value="PUA-like_sf"/>
</dbReference>
<dbReference type="GO" id="GO:0005737">
    <property type="term" value="C:cytoplasm"/>
    <property type="evidence" value="ECO:0007669"/>
    <property type="project" value="UniProtKB-SubCell"/>
</dbReference>
<sequence length="407" mass="45827">MHTMNIVPEITTKRLAVKVRPAAEKIIKQRHPWVFEDSIIKQNVEGEAGDLVIVYDTKKNSFLACGLYDPYSPIRIKLIQFKKAAQINKTWFAEKISEAYKKRIPLLETDTNSYRLLFGENDHLPGCIADVYDQVLVIKLYSHIWFPYLNWIVEHLVAVSGCNCVVLRLSRLLQSKGKVYDLEDGQVIYGTLENEVVVFREHGVLFSANVIKGHKTGYFLDHRHNRKRVGELACDKTLLDVFSYAGGFSVHALKGGAKKVASLDISKQALDMAKENVALNIHHGKHDVIVADAFDGLQKLIDHKTVFDIVVIDPPSFAKRASEIHKAMISYARLAELGSSLVSPNGILVLASCSSRVLAEDFFKISEESILKSGRKFSVLEKTNHDIDHPISFPEGAYLKCGYYRLD</sequence>
<dbReference type="InterPro" id="IPR002478">
    <property type="entry name" value="PUA"/>
</dbReference>
<dbReference type="EMBL" id="AQRA01000001">
    <property type="protein sequence ID" value="EZH75554.1"/>
    <property type="molecule type" value="Genomic_DNA"/>
</dbReference>
<dbReference type="CDD" id="cd21153">
    <property type="entry name" value="PUA_RlmI"/>
    <property type="match status" value="1"/>
</dbReference>
<dbReference type="GO" id="GO:0003723">
    <property type="term" value="F:RNA binding"/>
    <property type="evidence" value="ECO:0007669"/>
    <property type="project" value="UniProtKB-KW"/>
</dbReference>
<reference evidence="10 11" key="1">
    <citation type="submission" date="2014-04" db="EMBL/GenBank/DDBJ databases">
        <title>Aquimarina sp. 22II-S11-z7 Genome Sequencing.</title>
        <authorList>
            <person name="Lai Q."/>
        </authorList>
    </citation>
    <scope>NUCLEOTIDE SEQUENCE [LARGE SCALE GENOMIC DNA]</scope>
    <source>
        <strain evidence="10 11">22II-S11-z7</strain>
    </source>
</reference>
<evidence type="ECO:0000256" key="3">
    <source>
        <dbReference type="ARBA" id="ARBA00022552"/>
    </source>
</evidence>
<keyword evidence="11" id="KW-1185">Reference proteome</keyword>
<dbReference type="CDD" id="cd02440">
    <property type="entry name" value="AdoMet_MTases"/>
    <property type="match status" value="1"/>
</dbReference>
<dbReference type="Pfam" id="PF17785">
    <property type="entry name" value="PUA_3"/>
    <property type="match status" value="1"/>
</dbReference>
<dbReference type="Proteomes" id="UP000023541">
    <property type="component" value="Unassembled WGS sequence"/>
</dbReference>